<reference evidence="4 5" key="1">
    <citation type="submission" date="2020-01" db="EMBL/GenBank/DDBJ databases">
        <title>Insect and environment-associated Actinomycetes.</title>
        <authorList>
            <person name="Currrie C."/>
            <person name="Chevrette M."/>
            <person name="Carlson C."/>
            <person name="Stubbendieck R."/>
            <person name="Wendt-Pienkowski E."/>
        </authorList>
    </citation>
    <scope>NUCLEOTIDE SEQUENCE [LARGE SCALE GENOMIC DNA]</scope>
    <source>
        <strain evidence="4 5">SID14172</strain>
    </source>
</reference>
<dbReference type="NCBIfam" id="NF005720">
    <property type="entry name" value="PRK07538.1"/>
    <property type="match status" value="1"/>
</dbReference>
<gene>
    <name evidence="4" type="ORF">G3I46_14680</name>
</gene>
<dbReference type="Gene3D" id="3.30.9.30">
    <property type="match status" value="1"/>
</dbReference>
<dbReference type="InterPro" id="IPR050493">
    <property type="entry name" value="FAD-dep_Monooxygenase_BioMet"/>
</dbReference>
<dbReference type="PRINTS" id="PR00420">
    <property type="entry name" value="RNGMNOXGNASE"/>
</dbReference>
<proteinExistence type="predicted"/>
<dbReference type="SUPFAM" id="SSF54373">
    <property type="entry name" value="FAD-linked reductases, C-terminal domain"/>
    <property type="match status" value="1"/>
</dbReference>
<dbReference type="InterPro" id="IPR036188">
    <property type="entry name" value="FAD/NAD-bd_sf"/>
</dbReference>
<dbReference type="PANTHER" id="PTHR13789">
    <property type="entry name" value="MONOOXYGENASE"/>
    <property type="match status" value="1"/>
</dbReference>
<evidence type="ECO:0000256" key="2">
    <source>
        <dbReference type="ARBA" id="ARBA00023033"/>
    </source>
</evidence>
<dbReference type="AlphaFoldDB" id="A0A6N9URN3"/>
<dbReference type="InterPro" id="IPR002938">
    <property type="entry name" value="FAD-bd"/>
</dbReference>
<organism evidence="4 5">
    <name type="scientific">Streptomyces coelicoflavus</name>
    <dbReference type="NCBI Taxonomy" id="285562"/>
    <lineage>
        <taxon>Bacteria</taxon>
        <taxon>Bacillati</taxon>
        <taxon>Actinomycetota</taxon>
        <taxon>Actinomycetes</taxon>
        <taxon>Kitasatosporales</taxon>
        <taxon>Streptomycetaceae</taxon>
        <taxon>Streptomyces</taxon>
    </lineage>
</organism>
<evidence type="ECO:0000313" key="5">
    <source>
        <dbReference type="Proteomes" id="UP000469545"/>
    </source>
</evidence>
<feature type="domain" description="FAD-binding" evidence="3">
    <location>
        <begin position="3"/>
        <end position="351"/>
    </location>
</feature>
<sequence length="429" mass="46074">MSIVVAGAGIGGLTTALSLHAAGVTDVTVLEAAAAFRPLGVGLNILPNAVRELDEIGLLDELSKASVPTGSLGYYNRHGQLIWHEPRGRAAGYRWPQLSIHRGRLQAVLADAVRERLGPDTIVADSRVAGFEELPDGRVRVQVRHTAAGGASHTDADALIGADGIRSAVRAALHPAEGPPPWNGLVVWRGTTWAPPFLDGHTMIIAGDDRRRAVVYPMSDPRPEDGAVLLNWAVARAARPGETIEAADWNRSVQPDEFLGDFADLDFDWLDVPALIRTSDEAFIYPMVDRDPLPRWTHGPVTLLGDAAHAMYPMGSNGATQSIMDARVLARELALGSDPRAALAGYEAARLTPLTELHKSTRRRGPEVVIDLAHQRAPEGFRTVQEVFPGTELRDISEDFARLGGFDPDLVNHRASLGVPAGARTEALA</sequence>
<dbReference type="EMBL" id="JAAGMB010000327">
    <property type="protein sequence ID" value="NEB17752.1"/>
    <property type="molecule type" value="Genomic_DNA"/>
</dbReference>
<evidence type="ECO:0000313" key="4">
    <source>
        <dbReference type="EMBL" id="NEB17752.1"/>
    </source>
</evidence>
<evidence type="ECO:0000259" key="3">
    <source>
        <dbReference type="Pfam" id="PF01494"/>
    </source>
</evidence>
<dbReference type="SUPFAM" id="SSF51905">
    <property type="entry name" value="FAD/NAD(P)-binding domain"/>
    <property type="match status" value="1"/>
</dbReference>
<dbReference type="Pfam" id="PF01494">
    <property type="entry name" value="FAD_binding_3"/>
    <property type="match status" value="1"/>
</dbReference>
<comment type="caution">
    <text evidence="4">The sequence shown here is derived from an EMBL/GenBank/DDBJ whole genome shotgun (WGS) entry which is preliminary data.</text>
</comment>
<dbReference type="Gene3D" id="3.50.50.60">
    <property type="entry name" value="FAD/NAD(P)-binding domain"/>
    <property type="match status" value="1"/>
</dbReference>
<dbReference type="PANTHER" id="PTHR13789:SF268">
    <property type="entry name" value="5-METHYLPHENAZINE-1-CARBOXYLATE 1-MONOOXYGENASE"/>
    <property type="match status" value="1"/>
</dbReference>
<dbReference type="RefSeq" id="WP_054099361.1">
    <property type="nucleotide sequence ID" value="NZ_BEWB01000019.1"/>
</dbReference>
<dbReference type="GO" id="GO:0004497">
    <property type="term" value="F:monooxygenase activity"/>
    <property type="evidence" value="ECO:0007669"/>
    <property type="project" value="UniProtKB-KW"/>
</dbReference>
<keyword evidence="2" id="KW-0503">Monooxygenase</keyword>
<dbReference type="GO" id="GO:0071949">
    <property type="term" value="F:FAD binding"/>
    <property type="evidence" value="ECO:0007669"/>
    <property type="project" value="InterPro"/>
</dbReference>
<keyword evidence="5" id="KW-1185">Reference proteome</keyword>
<protein>
    <submittedName>
        <fullName evidence="4">Flavin-dependent oxidoreductase</fullName>
    </submittedName>
</protein>
<evidence type="ECO:0000256" key="1">
    <source>
        <dbReference type="ARBA" id="ARBA00023002"/>
    </source>
</evidence>
<dbReference type="Proteomes" id="UP000469545">
    <property type="component" value="Unassembled WGS sequence"/>
</dbReference>
<accession>A0A6N9URN3</accession>
<name>A0A6N9URN3_9ACTN</name>
<keyword evidence="1" id="KW-0560">Oxidoreductase</keyword>